<evidence type="ECO:0000259" key="12">
    <source>
        <dbReference type="Pfam" id="PF21654"/>
    </source>
</evidence>
<protein>
    <recommendedName>
        <fullName evidence="9">Cyclic GMP-AMP synthase</fullName>
    </recommendedName>
</protein>
<keyword evidence="6" id="KW-0460">Magnesium</keyword>
<evidence type="ECO:0000313" key="13">
    <source>
        <dbReference type="EMBL" id="MBD2703411.1"/>
    </source>
</evidence>
<evidence type="ECO:0000256" key="9">
    <source>
        <dbReference type="ARBA" id="ARBA00044145"/>
    </source>
</evidence>
<sequence length="351" mass="40490">MAEIQKPFEQFNKTICLGRFEEEQTLRDKRKIIQDKLRANLPKVFEKYGEECPAFWFRDQGSYELGTGVVPLKGDYDLDQGLYFEVSTTDYPDPVVLKKRVHEALDGHTKAVRIRRPCVTVFYQLNDEPIYHVDIAVYSSCVSNSDQKDYLATGRENSTTEFRLWIVSNPKRLADLLIGKYKDAGERAQFYRIIRYLKRWKDVQFDSNGYGAPRGIALTIAAYSWFYPIYTDRFSQKFNDLAALKALVNNLLNNFSTISWFPEIRRIKLPLPVEPNNDLFEKMTDKQMEAFEQKLKDLRDFLEKAEKDADPVTACEVLRDKSFGSDFPVPAKAQTAQRTAAPGIIGTHESA</sequence>
<proteinExistence type="predicted"/>
<dbReference type="InterPro" id="IPR006116">
    <property type="entry name" value="NT_2-5OAS_ClassI-CCAase"/>
</dbReference>
<dbReference type="Pfam" id="PF21654">
    <property type="entry name" value="DncV-like_NTFase"/>
    <property type="match status" value="1"/>
</dbReference>
<keyword evidence="7" id="KW-0546">Nucleotide metabolism</keyword>
<comment type="caution">
    <text evidence="13">The sequence shown here is derived from an EMBL/GenBank/DDBJ whole genome shotgun (WGS) entry which is preliminary data.</text>
</comment>
<dbReference type="GO" id="GO:0016779">
    <property type="term" value="F:nucleotidyltransferase activity"/>
    <property type="evidence" value="ECO:0007669"/>
    <property type="project" value="UniProtKB-KW"/>
</dbReference>
<evidence type="ECO:0000256" key="10">
    <source>
        <dbReference type="ARBA" id="ARBA00048304"/>
    </source>
</evidence>
<evidence type="ECO:0000313" key="14">
    <source>
        <dbReference type="Proteomes" id="UP000598820"/>
    </source>
</evidence>
<feature type="domain" description="Cyclic GMP-AMP synthase DncV-like nucleotidyltransferase" evidence="12">
    <location>
        <begin position="57"/>
        <end position="138"/>
    </location>
</feature>
<gene>
    <name evidence="13" type="ORF">IC229_22395</name>
</gene>
<name>A0A926Y014_9BACT</name>
<evidence type="ECO:0000256" key="11">
    <source>
        <dbReference type="SAM" id="MobiDB-lite"/>
    </source>
</evidence>
<dbReference type="InterPro" id="IPR048445">
    <property type="entry name" value="DncV-like_NTFase"/>
</dbReference>
<dbReference type="GO" id="GO:0009117">
    <property type="term" value="P:nucleotide metabolic process"/>
    <property type="evidence" value="ECO:0007669"/>
    <property type="project" value="UniProtKB-KW"/>
</dbReference>
<evidence type="ECO:0000256" key="8">
    <source>
        <dbReference type="ARBA" id="ARBA00023118"/>
    </source>
</evidence>
<evidence type="ECO:0000256" key="7">
    <source>
        <dbReference type="ARBA" id="ARBA00023080"/>
    </source>
</evidence>
<evidence type="ECO:0000256" key="5">
    <source>
        <dbReference type="ARBA" id="ARBA00022840"/>
    </source>
</evidence>
<keyword evidence="2" id="KW-0548">Nucleotidyltransferase</keyword>
<comment type="catalytic activity">
    <reaction evidence="10">
        <text>GTP + ATP = 3',3'-cGAMP + 2 diphosphate</text>
        <dbReference type="Rhea" id="RHEA:35647"/>
        <dbReference type="ChEBI" id="CHEBI:30616"/>
        <dbReference type="ChEBI" id="CHEBI:33019"/>
        <dbReference type="ChEBI" id="CHEBI:37565"/>
        <dbReference type="ChEBI" id="CHEBI:71501"/>
    </reaction>
    <physiologicalReaction direction="left-to-right" evidence="10">
        <dbReference type="Rhea" id="RHEA:35648"/>
    </physiologicalReaction>
</comment>
<keyword evidence="4" id="KW-0547">Nucleotide-binding</keyword>
<evidence type="ECO:0000256" key="4">
    <source>
        <dbReference type="ARBA" id="ARBA00022741"/>
    </source>
</evidence>
<dbReference type="GO" id="GO:0051607">
    <property type="term" value="P:defense response to virus"/>
    <property type="evidence" value="ECO:0007669"/>
    <property type="project" value="UniProtKB-KW"/>
</dbReference>
<keyword evidence="5" id="KW-0067">ATP-binding</keyword>
<dbReference type="Proteomes" id="UP000598820">
    <property type="component" value="Unassembled WGS sequence"/>
</dbReference>
<reference evidence="13" key="1">
    <citation type="submission" date="2020-09" db="EMBL/GenBank/DDBJ databases">
        <authorList>
            <person name="Kim M.K."/>
        </authorList>
    </citation>
    <scope>NUCLEOTIDE SEQUENCE</scope>
    <source>
        <strain evidence="13">BT702</strain>
    </source>
</reference>
<dbReference type="GO" id="GO:0005524">
    <property type="term" value="F:ATP binding"/>
    <property type="evidence" value="ECO:0007669"/>
    <property type="project" value="UniProtKB-KW"/>
</dbReference>
<keyword evidence="8" id="KW-0051">Antiviral defense</keyword>
<evidence type="ECO:0000256" key="1">
    <source>
        <dbReference type="ARBA" id="ARBA00022679"/>
    </source>
</evidence>
<dbReference type="GO" id="GO:0046872">
    <property type="term" value="F:metal ion binding"/>
    <property type="evidence" value="ECO:0007669"/>
    <property type="project" value="UniProtKB-KW"/>
</dbReference>
<accession>A0A926Y014</accession>
<feature type="region of interest" description="Disordered" evidence="11">
    <location>
        <begin position="329"/>
        <end position="351"/>
    </location>
</feature>
<keyword evidence="3" id="KW-0479">Metal-binding</keyword>
<dbReference type="CDD" id="cd05400">
    <property type="entry name" value="NT_2-5OAS_ClassI-CCAase"/>
    <property type="match status" value="1"/>
</dbReference>
<dbReference type="RefSeq" id="WP_190889259.1">
    <property type="nucleotide sequence ID" value="NZ_JACWZY010000021.1"/>
</dbReference>
<dbReference type="EMBL" id="JACWZY010000021">
    <property type="protein sequence ID" value="MBD2703411.1"/>
    <property type="molecule type" value="Genomic_DNA"/>
</dbReference>
<keyword evidence="1" id="KW-0808">Transferase</keyword>
<evidence type="ECO:0000256" key="2">
    <source>
        <dbReference type="ARBA" id="ARBA00022695"/>
    </source>
</evidence>
<organism evidence="13 14">
    <name type="scientific">Spirosoma profusum</name>
    <dbReference type="NCBI Taxonomy" id="2771354"/>
    <lineage>
        <taxon>Bacteria</taxon>
        <taxon>Pseudomonadati</taxon>
        <taxon>Bacteroidota</taxon>
        <taxon>Cytophagia</taxon>
        <taxon>Cytophagales</taxon>
        <taxon>Cytophagaceae</taxon>
        <taxon>Spirosoma</taxon>
    </lineage>
</organism>
<keyword evidence="14" id="KW-1185">Reference proteome</keyword>
<evidence type="ECO:0000256" key="3">
    <source>
        <dbReference type="ARBA" id="ARBA00022723"/>
    </source>
</evidence>
<dbReference type="AlphaFoldDB" id="A0A926Y014"/>
<evidence type="ECO:0000256" key="6">
    <source>
        <dbReference type="ARBA" id="ARBA00022842"/>
    </source>
</evidence>